<accession>A0A0D7CEC5</accession>
<feature type="coiled-coil region" evidence="1">
    <location>
        <begin position="23"/>
        <end position="71"/>
    </location>
</feature>
<dbReference type="AlphaFoldDB" id="A0A0D7CEC5"/>
<keyword evidence="1" id="KW-0175">Coiled coil</keyword>
<evidence type="ECO:0000313" key="3">
    <source>
        <dbReference type="Proteomes" id="UP000032458"/>
    </source>
</evidence>
<evidence type="ECO:0000256" key="1">
    <source>
        <dbReference type="SAM" id="Coils"/>
    </source>
</evidence>
<dbReference type="EMBL" id="JRKI01000061">
    <property type="protein sequence ID" value="KIZ14401.1"/>
    <property type="molecule type" value="Genomic_DNA"/>
</dbReference>
<reference evidence="2 3" key="1">
    <citation type="submission" date="2014-09" db="EMBL/GenBank/DDBJ databases">
        <title>Draft genome sequence of Streptomyces natalensis ATCC 27448, producer of the antifungal pimaricin.</title>
        <authorList>
            <person name="Mendes M.V."/>
            <person name="Beites T."/>
            <person name="Pires S."/>
            <person name="Santos C.L."/>
            <person name="Moradas-Ferreira P."/>
        </authorList>
    </citation>
    <scope>NUCLEOTIDE SEQUENCE [LARGE SCALE GENOMIC DNA]</scope>
    <source>
        <strain evidence="2 3">ATCC 27448</strain>
    </source>
</reference>
<dbReference type="PATRIC" id="fig|1240678.4.peg.7564"/>
<sequence length="287" mass="29644">MRDAEENPDLGLAGKTFETDEELHNAEQRLNNAVTELDSARNALNTLIEDAQRLKHQHDEAAETVAEAIRRASEEAPDEPGLLDKLGDAIKSLAEAQSLIAHQMWDWVKNHANAIAAVGDVLSTVSAVVGAAGVGLAAIGMAFPPAEVVLAPTAGVLEIASSGFAAGALVLHGTARMAGGEDVVSNRTLAQDVLGTIPFGAATRVGGKLGTALLKSRAAEGASNFGLVDSWASLFGDSSVFENFKPKDRRQMMEMGGIPGGGGALVVAIENAWNKGSAKDRAATDGG</sequence>
<proteinExistence type="predicted"/>
<gene>
    <name evidence="2" type="ORF">SNA_35510</name>
</gene>
<organism evidence="2 3">
    <name type="scientific">Streptomyces natalensis ATCC 27448</name>
    <dbReference type="NCBI Taxonomy" id="1240678"/>
    <lineage>
        <taxon>Bacteria</taxon>
        <taxon>Bacillati</taxon>
        <taxon>Actinomycetota</taxon>
        <taxon>Actinomycetes</taxon>
        <taxon>Kitasatosporales</taxon>
        <taxon>Streptomycetaceae</taxon>
        <taxon>Streptomyces</taxon>
    </lineage>
</organism>
<name>A0A0D7CEC5_9ACTN</name>
<dbReference type="Proteomes" id="UP000032458">
    <property type="component" value="Unassembled WGS sequence"/>
</dbReference>
<protein>
    <submittedName>
        <fullName evidence="2">Uncharacterized protein</fullName>
    </submittedName>
</protein>
<keyword evidence="3" id="KW-1185">Reference proteome</keyword>
<comment type="caution">
    <text evidence="2">The sequence shown here is derived from an EMBL/GenBank/DDBJ whole genome shotgun (WGS) entry which is preliminary data.</text>
</comment>
<evidence type="ECO:0000313" key="2">
    <source>
        <dbReference type="EMBL" id="KIZ14401.1"/>
    </source>
</evidence>